<keyword evidence="5" id="KW-0472">Membrane</keyword>
<organism evidence="9 10">
    <name type="scientific">Marinobacterium lutimaris</name>
    <dbReference type="NCBI Taxonomy" id="568106"/>
    <lineage>
        <taxon>Bacteria</taxon>
        <taxon>Pseudomonadati</taxon>
        <taxon>Pseudomonadota</taxon>
        <taxon>Gammaproteobacteria</taxon>
        <taxon>Oceanospirillales</taxon>
        <taxon>Oceanospirillaceae</taxon>
        <taxon>Marinobacterium</taxon>
    </lineage>
</organism>
<keyword evidence="5" id="KW-1133">Transmembrane helix</keyword>
<evidence type="ECO:0000259" key="8">
    <source>
        <dbReference type="PROSITE" id="PS50906"/>
    </source>
</evidence>
<comment type="similarity">
    <text evidence="3">Belongs to the methyl-accepting chemotaxis (MCP) protein family.</text>
</comment>
<feature type="domain" description="Methyl-accepting transducer" evidence="6">
    <location>
        <begin position="386"/>
        <end position="622"/>
    </location>
</feature>
<evidence type="ECO:0000259" key="7">
    <source>
        <dbReference type="PROSITE" id="PS50885"/>
    </source>
</evidence>
<dbReference type="Pfam" id="PF08376">
    <property type="entry name" value="NIT"/>
    <property type="match status" value="1"/>
</dbReference>
<evidence type="ECO:0000313" key="10">
    <source>
        <dbReference type="Proteomes" id="UP000236745"/>
    </source>
</evidence>
<evidence type="ECO:0000256" key="3">
    <source>
        <dbReference type="ARBA" id="ARBA00029447"/>
    </source>
</evidence>
<gene>
    <name evidence="9" type="ORF">SAMN05444390_102249</name>
</gene>
<dbReference type="OrthoDB" id="2489132at2"/>
<evidence type="ECO:0000259" key="6">
    <source>
        <dbReference type="PROSITE" id="PS50111"/>
    </source>
</evidence>
<dbReference type="InterPro" id="IPR003660">
    <property type="entry name" value="HAMP_dom"/>
</dbReference>
<dbReference type="CDD" id="cd11386">
    <property type="entry name" value="MCP_signal"/>
    <property type="match status" value="1"/>
</dbReference>
<dbReference type="Gene3D" id="1.10.287.950">
    <property type="entry name" value="Methyl-accepting chemotaxis protein"/>
    <property type="match status" value="1"/>
</dbReference>
<dbReference type="GO" id="GO:0006935">
    <property type="term" value="P:chemotaxis"/>
    <property type="evidence" value="ECO:0007669"/>
    <property type="project" value="InterPro"/>
</dbReference>
<feature type="domain" description="HAMP" evidence="7">
    <location>
        <begin position="328"/>
        <end position="381"/>
    </location>
</feature>
<dbReference type="RefSeq" id="WP_104003352.1">
    <property type="nucleotide sequence ID" value="NZ_FNVQ01000002.1"/>
</dbReference>
<dbReference type="PROSITE" id="PS50111">
    <property type="entry name" value="CHEMOTAXIS_TRANSDUC_2"/>
    <property type="match status" value="1"/>
</dbReference>
<dbReference type="InterPro" id="IPR010910">
    <property type="entry name" value="Nitrate/nitrite_sensing_bac"/>
</dbReference>
<dbReference type="PANTHER" id="PTHR32089:SF120">
    <property type="entry name" value="METHYL-ACCEPTING CHEMOTAXIS PROTEIN TLPQ"/>
    <property type="match status" value="1"/>
</dbReference>
<comment type="subcellular location">
    <subcellularLocation>
        <location evidence="1">Membrane</location>
    </subcellularLocation>
</comment>
<keyword evidence="5" id="KW-0812">Transmembrane</keyword>
<dbReference type="Proteomes" id="UP000236745">
    <property type="component" value="Unassembled WGS sequence"/>
</dbReference>
<dbReference type="PANTHER" id="PTHR32089">
    <property type="entry name" value="METHYL-ACCEPTING CHEMOTAXIS PROTEIN MCPB"/>
    <property type="match status" value="1"/>
</dbReference>
<dbReference type="SMART" id="SM00283">
    <property type="entry name" value="MA"/>
    <property type="match status" value="1"/>
</dbReference>
<dbReference type="PROSITE" id="PS50885">
    <property type="entry name" value="HAMP"/>
    <property type="match status" value="1"/>
</dbReference>
<sequence length="658" mass="71523">MQLKFTHKILLLILFPLLLLILLQGQRVIASLSVAEELSNIERYAELATYNSQLVHELQKERGLTSGWLGSGDSAFAERLKAQRNLTDQARSAWQSYRENLSVDDSLVAGILSKTSDQLRQLQQIRSSVDARNIALGEALGYYTGLNADLLSVAGQIERLSSSVAMSRMGNAFFAFLQAKERAGIERAVLSNAFAADQFSPGLFPRFLNLVAEQNTYLRQFAIAAPDALNQSWQQASSGSAFQFVEQARAKAIERAQQGGFGLSATEWFSQATSRIEAMKKLEDSLSQDLLAQAQLDRSSTLKDIWLQLGMLLAAIIVVGFLSSWIVRGVRRQVQSLAQTMAQVRDHHDLTARAETLSGDELGDIAQALNHTLEQFADAIKEVRIASERVSAEARNTRDTVRQTELILQTQNAETMQVSAAIEEISTAVADVANSTSHASESARSTNSLASEGHGRMQDAYAAIQQLGEDIAQVGIMAAELQASSSTISEVIDVINGISEQTNLLALNAAIEAARAGEQGRGFAVVADEVRTLAQRTHASTAKVEEIITRLQRQTSEASQLVEKNQRDMDITTGQIGEVRSTLDAIVAAVDNITSLSTQIAAAAEEQSTAMNDIGRSIATIDSSSENISQQAANLGGHAEQQTQMSEQLEKLISRFRV</sequence>
<proteinExistence type="inferred from homology"/>
<dbReference type="InterPro" id="IPR004089">
    <property type="entry name" value="MCPsignal_dom"/>
</dbReference>
<dbReference type="InterPro" id="IPR004090">
    <property type="entry name" value="Chemotax_Me-accpt_rcpt"/>
</dbReference>
<feature type="transmembrane region" description="Helical" evidence="5">
    <location>
        <begin position="305"/>
        <end position="327"/>
    </location>
</feature>
<reference evidence="9 10" key="1">
    <citation type="submission" date="2016-10" db="EMBL/GenBank/DDBJ databases">
        <authorList>
            <person name="de Groot N.N."/>
        </authorList>
    </citation>
    <scope>NUCLEOTIDE SEQUENCE [LARGE SCALE GENOMIC DNA]</scope>
    <source>
        <strain evidence="9 10">DSM 22012</strain>
    </source>
</reference>
<dbReference type="FunFam" id="1.10.287.950:FF:000001">
    <property type="entry name" value="Methyl-accepting chemotaxis sensory transducer"/>
    <property type="match status" value="1"/>
</dbReference>
<evidence type="ECO:0000256" key="2">
    <source>
        <dbReference type="ARBA" id="ARBA00023224"/>
    </source>
</evidence>
<dbReference type="PROSITE" id="PS50906">
    <property type="entry name" value="NIT"/>
    <property type="match status" value="1"/>
</dbReference>
<evidence type="ECO:0000256" key="4">
    <source>
        <dbReference type="PROSITE-ProRule" id="PRU00284"/>
    </source>
</evidence>
<name>A0A1H6AWL8_9GAMM</name>
<dbReference type="GO" id="GO:0016020">
    <property type="term" value="C:membrane"/>
    <property type="evidence" value="ECO:0007669"/>
    <property type="project" value="UniProtKB-SubCell"/>
</dbReference>
<protein>
    <submittedName>
        <fullName evidence="9">Methyl-accepting chemotaxis sensory transducer</fullName>
    </submittedName>
</protein>
<dbReference type="GO" id="GO:0007165">
    <property type="term" value="P:signal transduction"/>
    <property type="evidence" value="ECO:0007669"/>
    <property type="project" value="UniProtKB-KW"/>
</dbReference>
<evidence type="ECO:0000256" key="5">
    <source>
        <dbReference type="SAM" id="Phobius"/>
    </source>
</evidence>
<feature type="domain" description="NIT" evidence="8">
    <location>
        <begin position="49"/>
        <end position="297"/>
    </location>
</feature>
<keyword evidence="10" id="KW-1185">Reference proteome</keyword>
<dbReference type="GO" id="GO:0004888">
    <property type="term" value="F:transmembrane signaling receptor activity"/>
    <property type="evidence" value="ECO:0007669"/>
    <property type="project" value="InterPro"/>
</dbReference>
<dbReference type="AlphaFoldDB" id="A0A1H6AWL8"/>
<dbReference type="Pfam" id="PF00015">
    <property type="entry name" value="MCPsignal"/>
    <property type="match status" value="1"/>
</dbReference>
<keyword evidence="2 4" id="KW-0807">Transducer</keyword>
<dbReference type="SMART" id="SM00304">
    <property type="entry name" value="HAMP"/>
    <property type="match status" value="1"/>
</dbReference>
<dbReference type="CDD" id="cd06225">
    <property type="entry name" value="HAMP"/>
    <property type="match status" value="1"/>
</dbReference>
<evidence type="ECO:0000313" key="9">
    <source>
        <dbReference type="EMBL" id="SEG52724.1"/>
    </source>
</evidence>
<dbReference type="PRINTS" id="PR00260">
    <property type="entry name" value="CHEMTRNSDUCR"/>
</dbReference>
<dbReference type="Pfam" id="PF00672">
    <property type="entry name" value="HAMP"/>
    <property type="match status" value="1"/>
</dbReference>
<accession>A0A1H6AWL8</accession>
<evidence type="ECO:0000256" key="1">
    <source>
        <dbReference type="ARBA" id="ARBA00004370"/>
    </source>
</evidence>
<dbReference type="EMBL" id="FNVQ01000002">
    <property type="protein sequence ID" value="SEG52724.1"/>
    <property type="molecule type" value="Genomic_DNA"/>
</dbReference>
<dbReference type="InterPro" id="IPR013587">
    <property type="entry name" value="Nitrate/nitrite_sensing"/>
</dbReference>
<dbReference type="SUPFAM" id="SSF58104">
    <property type="entry name" value="Methyl-accepting chemotaxis protein (MCP) signaling domain"/>
    <property type="match status" value="1"/>
</dbReference>